<dbReference type="RefSeq" id="WP_354416077.1">
    <property type="nucleotide sequence ID" value="NZ_JBEPLM010000007.1"/>
</dbReference>
<feature type="chain" id="PRO_5045729081" evidence="4">
    <location>
        <begin position="27"/>
        <end position="300"/>
    </location>
</feature>
<dbReference type="Proteomes" id="UP001549036">
    <property type="component" value="Unassembled WGS sequence"/>
</dbReference>
<proteinExistence type="inferred from homology"/>
<sequence length="300" mass="32087">MARRPKFAKGAKLAALLAVCPLAAFALPAESAEKQLILPVVRQIEVQHADTRAARDDYVLKASDTSASIQLTGARDDRELSFAHQFDNAEDRSSVSAKDQSQSAGSNQFGNVRPTRAMSGTGARPGACGPSPYEPDQIAALVIAAAKRHRVEQSLAVAVAAVESDFDRNRNSPAGARGPMQLMPQTAARFGLDDPCEPVANIDAGVRHLGELIEEFQNPILAVAAYNAGEDRIYQYGGIPPFSETVSYVAKVLNHQLGISVPRRAKNGSPYKGSAVSPLADRGVITPDRRRQWAGGVMQF</sequence>
<feature type="region of interest" description="Disordered" evidence="3">
    <location>
        <begin position="86"/>
        <end position="131"/>
    </location>
</feature>
<dbReference type="EMBL" id="JBEPLM010000007">
    <property type="protein sequence ID" value="MET3594627.1"/>
    <property type="molecule type" value="Genomic_DNA"/>
</dbReference>
<dbReference type="PANTHER" id="PTHR37423">
    <property type="entry name" value="SOLUBLE LYTIC MUREIN TRANSGLYCOSYLASE-RELATED"/>
    <property type="match status" value="1"/>
</dbReference>
<keyword evidence="7" id="KW-1185">Reference proteome</keyword>
<evidence type="ECO:0000256" key="2">
    <source>
        <dbReference type="ARBA" id="ARBA00009387"/>
    </source>
</evidence>
<dbReference type="InterPro" id="IPR008258">
    <property type="entry name" value="Transglycosylase_SLT_dom_1"/>
</dbReference>
<dbReference type="InterPro" id="IPR023346">
    <property type="entry name" value="Lysozyme-like_dom_sf"/>
</dbReference>
<accession>A0ABV2HVG2</accession>
<comment type="similarity">
    <text evidence="2">Belongs to the virb1 family.</text>
</comment>
<feature type="compositionally biased region" description="Polar residues" evidence="3">
    <location>
        <begin position="94"/>
        <end position="110"/>
    </location>
</feature>
<feature type="domain" description="Transglycosylase SLT" evidence="5">
    <location>
        <begin position="141"/>
        <end position="236"/>
    </location>
</feature>
<organism evidence="6 7">
    <name type="scientific">Mesorhizobium shonense</name>
    <dbReference type="NCBI Taxonomy" id="1209948"/>
    <lineage>
        <taxon>Bacteria</taxon>
        <taxon>Pseudomonadati</taxon>
        <taxon>Pseudomonadota</taxon>
        <taxon>Alphaproteobacteria</taxon>
        <taxon>Hyphomicrobiales</taxon>
        <taxon>Phyllobacteriaceae</taxon>
        <taxon>Mesorhizobium</taxon>
    </lineage>
</organism>
<reference evidence="6 7" key="1">
    <citation type="submission" date="2024-06" db="EMBL/GenBank/DDBJ databases">
        <title>Genomic Encyclopedia of Type Strains, Phase IV (KMG-IV): sequencing the most valuable type-strain genomes for metagenomic binning, comparative biology and taxonomic classification.</title>
        <authorList>
            <person name="Goeker M."/>
        </authorList>
    </citation>
    <scope>NUCLEOTIDE SEQUENCE [LARGE SCALE GENOMIC DNA]</scope>
    <source>
        <strain evidence="6 7">DSM 29846</strain>
    </source>
</reference>
<dbReference type="CDD" id="cd00254">
    <property type="entry name" value="LT-like"/>
    <property type="match status" value="1"/>
</dbReference>
<evidence type="ECO:0000313" key="7">
    <source>
        <dbReference type="Proteomes" id="UP001549036"/>
    </source>
</evidence>
<protein>
    <submittedName>
        <fullName evidence="6">Membrane-bound lytic murein transglycosylase B</fullName>
    </submittedName>
</protein>
<comment type="similarity">
    <text evidence="1">Belongs to the transglycosylase Slt family.</text>
</comment>
<keyword evidence="4" id="KW-0732">Signal</keyword>
<dbReference type="Pfam" id="PF01464">
    <property type="entry name" value="SLT"/>
    <property type="match status" value="1"/>
</dbReference>
<evidence type="ECO:0000256" key="4">
    <source>
        <dbReference type="SAM" id="SignalP"/>
    </source>
</evidence>
<dbReference type="Gene3D" id="1.10.530.10">
    <property type="match status" value="1"/>
</dbReference>
<dbReference type="SUPFAM" id="SSF53955">
    <property type="entry name" value="Lysozyme-like"/>
    <property type="match status" value="1"/>
</dbReference>
<comment type="caution">
    <text evidence="6">The sequence shown here is derived from an EMBL/GenBank/DDBJ whole genome shotgun (WGS) entry which is preliminary data.</text>
</comment>
<gene>
    <name evidence="6" type="ORF">ABID26_004035</name>
</gene>
<evidence type="ECO:0000256" key="1">
    <source>
        <dbReference type="ARBA" id="ARBA00007734"/>
    </source>
</evidence>
<dbReference type="PANTHER" id="PTHR37423:SF2">
    <property type="entry name" value="MEMBRANE-BOUND LYTIC MUREIN TRANSGLYCOSYLASE C"/>
    <property type="match status" value="1"/>
</dbReference>
<feature type="signal peptide" evidence="4">
    <location>
        <begin position="1"/>
        <end position="26"/>
    </location>
</feature>
<evidence type="ECO:0000256" key="3">
    <source>
        <dbReference type="SAM" id="MobiDB-lite"/>
    </source>
</evidence>
<name>A0ABV2HVG2_9HYPH</name>
<evidence type="ECO:0000259" key="5">
    <source>
        <dbReference type="Pfam" id="PF01464"/>
    </source>
</evidence>
<evidence type="ECO:0000313" key="6">
    <source>
        <dbReference type="EMBL" id="MET3594627.1"/>
    </source>
</evidence>